<keyword evidence="11" id="KW-0697">Rotamase</keyword>
<sequence>MLQTMRDNAQSWVAKVIVGVIVLIFALTGWESISRFTSNEDKAAEVNDITITRAELEQSVALQRRQLVQQMRQMGNEIDPSMIDDDLLRASVLDSLIDRAVLLDAAQESDLRVTDAMIDQLILSTPDFQANGAFDSNRFDAAIRNMGLSSRMAFRDLVRQELLLAQLRNAYQATSFATPAERERLARLENQTRDFAVIEVPLQRHDVDISDAEVQAYYDGNAQRFMTTEQVVLETLTLSRRDFFDEVSVDEQAVEQLYQREVGNLSEQRRAAHILFEVNDETTQEEALEHARQVRQRLEQGAEFAAVAEQESDDPGSANQGGDLGFTARGDFDEAFDEALFALEVGQVSEPVLTPYGYHLIKLTETKAPEVPSLEEMRPRLVEELKTEQVERRFVEATQELANLAYESQDLEQPAQELGLEIETFGPVQRSGGEGITANPKVMMAAFDDEVLVEGRNSQPLELDADTVVVLRVKEHLQPRQRPLEEVRAEVEDLLRYRKATEQTEELAENLVEQLRQGERDAQEVAAQLSTSWTNHEAVGRSSNSLPASLVRSVFAMPRPEQSEAVYGQFRQTDGSRWVVRLTGVATPVDVAEQAEAEAYQQFISGQGGDQDFSAVQERFREQAEIERY</sequence>
<evidence type="ECO:0000256" key="3">
    <source>
        <dbReference type="ARBA" id="ARBA00022519"/>
    </source>
</evidence>
<evidence type="ECO:0000256" key="5">
    <source>
        <dbReference type="ARBA" id="ARBA00022989"/>
    </source>
</evidence>
<keyword evidence="16" id="KW-1185">Reference proteome</keyword>
<evidence type="ECO:0000256" key="9">
    <source>
        <dbReference type="ARBA" id="ARBA00040743"/>
    </source>
</evidence>
<keyword evidence="11 15" id="KW-0413">Isomerase</keyword>
<organism evidence="15 16">
    <name type="scientific">Halopseudomonas xinjiangensis</name>
    <dbReference type="NCBI Taxonomy" id="487184"/>
    <lineage>
        <taxon>Bacteria</taxon>
        <taxon>Pseudomonadati</taxon>
        <taxon>Pseudomonadota</taxon>
        <taxon>Gammaproteobacteria</taxon>
        <taxon>Pseudomonadales</taxon>
        <taxon>Pseudomonadaceae</taxon>
        <taxon>Halopseudomonas</taxon>
    </lineage>
</organism>
<proteinExistence type="inferred from homology"/>
<dbReference type="PROSITE" id="PS01096">
    <property type="entry name" value="PPIC_PPIASE_1"/>
    <property type="match status" value="1"/>
</dbReference>
<dbReference type="SUPFAM" id="SSF109998">
    <property type="entry name" value="Triger factor/SurA peptide-binding domain-like"/>
    <property type="match status" value="1"/>
</dbReference>
<feature type="domain" description="PpiC" evidence="14">
    <location>
        <begin position="266"/>
        <end position="365"/>
    </location>
</feature>
<dbReference type="Gene3D" id="1.10.4030.10">
    <property type="entry name" value="Porin chaperone SurA, peptide-binding domain"/>
    <property type="match status" value="1"/>
</dbReference>
<evidence type="ECO:0000313" key="16">
    <source>
        <dbReference type="Proteomes" id="UP000243207"/>
    </source>
</evidence>
<dbReference type="PANTHER" id="PTHR47529">
    <property type="entry name" value="PEPTIDYL-PROLYL CIS-TRANS ISOMERASE D"/>
    <property type="match status" value="1"/>
</dbReference>
<keyword evidence="4 13" id="KW-0812">Transmembrane</keyword>
<dbReference type="Pfam" id="PF13624">
    <property type="entry name" value="SurA_N_3"/>
    <property type="match status" value="1"/>
</dbReference>
<evidence type="ECO:0000256" key="13">
    <source>
        <dbReference type="SAM" id="Phobius"/>
    </source>
</evidence>
<evidence type="ECO:0000256" key="7">
    <source>
        <dbReference type="ARBA" id="ARBA00023186"/>
    </source>
</evidence>
<dbReference type="InterPro" id="IPR052029">
    <property type="entry name" value="PpiD_chaperone"/>
</dbReference>
<evidence type="ECO:0000259" key="14">
    <source>
        <dbReference type="PROSITE" id="PS50198"/>
    </source>
</evidence>
<keyword evidence="3" id="KW-0997">Cell inner membrane</keyword>
<dbReference type="SUPFAM" id="SSF54534">
    <property type="entry name" value="FKBP-like"/>
    <property type="match status" value="1"/>
</dbReference>
<dbReference type="Gene3D" id="3.10.50.40">
    <property type="match status" value="1"/>
</dbReference>
<dbReference type="AlphaFoldDB" id="A0A1H1RXV1"/>
<dbReference type="InterPro" id="IPR000297">
    <property type="entry name" value="PPIase_PpiC"/>
</dbReference>
<evidence type="ECO:0000313" key="15">
    <source>
        <dbReference type="EMBL" id="SDS40503.1"/>
    </source>
</evidence>
<dbReference type="InterPro" id="IPR027304">
    <property type="entry name" value="Trigger_fact/SurA_dom_sf"/>
</dbReference>
<evidence type="ECO:0000256" key="10">
    <source>
        <dbReference type="ARBA" id="ARBA00042775"/>
    </source>
</evidence>
<dbReference type="GO" id="GO:0005886">
    <property type="term" value="C:plasma membrane"/>
    <property type="evidence" value="ECO:0007669"/>
    <property type="project" value="UniProtKB-SubCell"/>
</dbReference>
<keyword evidence="12" id="KW-0175">Coiled coil</keyword>
<dbReference type="Proteomes" id="UP000243207">
    <property type="component" value="Chromosome I"/>
</dbReference>
<evidence type="ECO:0000256" key="12">
    <source>
        <dbReference type="SAM" id="Coils"/>
    </source>
</evidence>
<dbReference type="InterPro" id="IPR023058">
    <property type="entry name" value="PPIase_PpiC_CS"/>
</dbReference>
<feature type="transmembrane region" description="Helical" evidence="13">
    <location>
        <begin position="12"/>
        <end position="30"/>
    </location>
</feature>
<dbReference type="EMBL" id="LT629736">
    <property type="protein sequence ID" value="SDS40503.1"/>
    <property type="molecule type" value="Genomic_DNA"/>
</dbReference>
<keyword evidence="5 13" id="KW-1133">Transmembrane helix</keyword>
<keyword evidence="6 13" id="KW-0472">Membrane</keyword>
<protein>
    <recommendedName>
        <fullName evidence="9">Periplasmic chaperone PpiD</fullName>
    </recommendedName>
    <alternativeName>
        <fullName evidence="10">Periplasmic folding chaperone</fullName>
    </alternativeName>
</protein>
<comment type="similarity">
    <text evidence="8">Belongs to the PpiD chaperone family.</text>
</comment>
<accession>A0A1H1RXV1</accession>
<evidence type="ECO:0000256" key="11">
    <source>
        <dbReference type="PROSITE-ProRule" id="PRU00278"/>
    </source>
</evidence>
<evidence type="ECO:0000256" key="2">
    <source>
        <dbReference type="ARBA" id="ARBA00022475"/>
    </source>
</evidence>
<gene>
    <name evidence="15" type="ORF">SAMN05216421_1464</name>
</gene>
<name>A0A1H1RXV1_9GAMM</name>
<evidence type="ECO:0000256" key="1">
    <source>
        <dbReference type="ARBA" id="ARBA00004382"/>
    </source>
</evidence>
<evidence type="ECO:0000256" key="8">
    <source>
        <dbReference type="ARBA" id="ARBA00038408"/>
    </source>
</evidence>
<keyword evidence="2" id="KW-1003">Cell membrane</keyword>
<keyword evidence="7" id="KW-0143">Chaperone</keyword>
<feature type="coiled-coil region" evidence="12">
    <location>
        <begin position="484"/>
        <end position="528"/>
    </location>
</feature>
<comment type="subcellular location">
    <subcellularLocation>
        <location evidence="1">Cell inner membrane</location>
        <topology evidence="1">Single-pass type II membrane protein</topology>
        <orientation evidence="1">Periplasmic side</orientation>
    </subcellularLocation>
</comment>
<dbReference type="Pfam" id="PF00639">
    <property type="entry name" value="Rotamase"/>
    <property type="match status" value="1"/>
</dbReference>
<dbReference type="PROSITE" id="PS50198">
    <property type="entry name" value="PPIC_PPIASE_2"/>
    <property type="match status" value="1"/>
</dbReference>
<evidence type="ECO:0000256" key="4">
    <source>
        <dbReference type="ARBA" id="ARBA00022692"/>
    </source>
</evidence>
<dbReference type="InterPro" id="IPR046357">
    <property type="entry name" value="PPIase_dom_sf"/>
</dbReference>
<evidence type="ECO:0000256" key="6">
    <source>
        <dbReference type="ARBA" id="ARBA00023136"/>
    </source>
</evidence>
<dbReference type="STRING" id="487184.SAMN05216421_1464"/>
<dbReference type="GO" id="GO:0003755">
    <property type="term" value="F:peptidyl-prolyl cis-trans isomerase activity"/>
    <property type="evidence" value="ECO:0007669"/>
    <property type="project" value="UniProtKB-KW"/>
</dbReference>
<dbReference type="PANTHER" id="PTHR47529:SF1">
    <property type="entry name" value="PERIPLASMIC CHAPERONE PPID"/>
    <property type="match status" value="1"/>
</dbReference>
<reference evidence="16" key="1">
    <citation type="submission" date="2016-10" db="EMBL/GenBank/DDBJ databases">
        <authorList>
            <person name="Varghese N."/>
            <person name="Submissions S."/>
        </authorList>
    </citation>
    <scope>NUCLEOTIDE SEQUENCE [LARGE SCALE GENOMIC DNA]</scope>
    <source>
        <strain evidence="16">NRRL B-51270</strain>
    </source>
</reference>